<keyword evidence="9" id="KW-0812">Transmembrane</keyword>
<dbReference type="GO" id="GO:0045944">
    <property type="term" value="P:positive regulation of transcription by RNA polymerase II"/>
    <property type="evidence" value="ECO:0007669"/>
    <property type="project" value="TreeGrafter"/>
</dbReference>
<dbReference type="CDD" id="cd12148">
    <property type="entry name" value="fungal_TF_MHR"/>
    <property type="match status" value="1"/>
</dbReference>
<dbReference type="GO" id="GO:0005634">
    <property type="term" value="C:nucleus"/>
    <property type="evidence" value="ECO:0007669"/>
    <property type="project" value="UniProtKB-SubCell"/>
</dbReference>
<dbReference type="GO" id="GO:0000981">
    <property type="term" value="F:DNA-binding transcription factor activity, RNA polymerase II-specific"/>
    <property type="evidence" value="ECO:0007669"/>
    <property type="project" value="TreeGrafter"/>
</dbReference>
<keyword evidence="9" id="KW-0472">Membrane</keyword>
<keyword evidence="5" id="KW-0238">DNA-binding</keyword>
<evidence type="ECO:0000256" key="5">
    <source>
        <dbReference type="ARBA" id="ARBA00023125"/>
    </source>
</evidence>
<protein>
    <recommendedName>
        <fullName evidence="10">Xylanolytic transcriptional activator regulatory domain-containing protein</fullName>
    </recommendedName>
</protein>
<keyword evidence="4" id="KW-0805">Transcription regulation</keyword>
<dbReference type="EMBL" id="NCSJ02000003">
    <property type="protein sequence ID" value="RFU35968.1"/>
    <property type="molecule type" value="Genomic_DNA"/>
</dbReference>
<proteinExistence type="predicted"/>
<keyword evidence="12" id="KW-1185">Reference proteome</keyword>
<feature type="domain" description="Xylanolytic transcriptional activator regulatory" evidence="10">
    <location>
        <begin position="270"/>
        <end position="345"/>
    </location>
</feature>
<comment type="caution">
    <text evidence="11">The sequence shown here is derived from an EMBL/GenBank/DDBJ whole genome shotgun (WGS) entry which is preliminary data.</text>
</comment>
<feature type="transmembrane region" description="Helical" evidence="9">
    <location>
        <begin position="691"/>
        <end position="713"/>
    </location>
</feature>
<dbReference type="GO" id="GO:0043565">
    <property type="term" value="F:sequence-specific DNA binding"/>
    <property type="evidence" value="ECO:0007669"/>
    <property type="project" value="TreeGrafter"/>
</dbReference>
<evidence type="ECO:0000256" key="1">
    <source>
        <dbReference type="ARBA" id="ARBA00004123"/>
    </source>
</evidence>
<feature type="non-terminal residue" evidence="11">
    <location>
        <position position="835"/>
    </location>
</feature>
<evidence type="ECO:0000256" key="2">
    <source>
        <dbReference type="ARBA" id="ARBA00022723"/>
    </source>
</evidence>
<dbReference type="PANTHER" id="PTHR47782">
    <property type="entry name" value="ZN(II)2CYS6 TRANSCRIPTION FACTOR (EUROFUNG)-RELATED"/>
    <property type="match status" value="1"/>
</dbReference>
<dbReference type="Proteomes" id="UP000258309">
    <property type="component" value="Unassembled WGS sequence"/>
</dbReference>
<dbReference type="InterPro" id="IPR052202">
    <property type="entry name" value="Yeast_MetPath_Reg"/>
</dbReference>
<evidence type="ECO:0000259" key="10">
    <source>
        <dbReference type="SMART" id="SM00906"/>
    </source>
</evidence>
<dbReference type="STRING" id="5539.A0A3E2HRH0"/>
<evidence type="ECO:0000256" key="9">
    <source>
        <dbReference type="SAM" id="Phobius"/>
    </source>
</evidence>
<keyword evidence="9" id="KW-1133">Transmembrane helix</keyword>
<dbReference type="OMA" id="FPCFSET"/>
<dbReference type="GO" id="GO:0006351">
    <property type="term" value="P:DNA-templated transcription"/>
    <property type="evidence" value="ECO:0007669"/>
    <property type="project" value="InterPro"/>
</dbReference>
<dbReference type="Pfam" id="PF04082">
    <property type="entry name" value="Fungal_trans"/>
    <property type="match status" value="1"/>
</dbReference>
<evidence type="ECO:0000256" key="4">
    <source>
        <dbReference type="ARBA" id="ARBA00023015"/>
    </source>
</evidence>
<dbReference type="PANTHER" id="PTHR47782:SF2">
    <property type="entry name" value="TRANSCRIPTION FACTOR, PUTATIVE (AFU_ORTHOLOGUE AFUA_4G12570)-RELATED"/>
    <property type="match status" value="1"/>
</dbReference>
<evidence type="ECO:0000256" key="8">
    <source>
        <dbReference type="SAM" id="MobiDB-lite"/>
    </source>
</evidence>
<dbReference type="SMART" id="SM00906">
    <property type="entry name" value="Fungal_trans"/>
    <property type="match status" value="1"/>
</dbReference>
<evidence type="ECO:0000256" key="7">
    <source>
        <dbReference type="ARBA" id="ARBA00023242"/>
    </source>
</evidence>
<name>A0A3E2HRH0_SCYLI</name>
<gene>
    <name evidence="11" type="ORF">B7463_g304</name>
</gene>
<evidence type="ECO:0000313" key="11">
    <source>
        <dbReference type="EMBL" id="RFU35968.1"/>
    </source>
</evidence>
<keyword evidence="3" id="KW-0862">Zinc</keyword>
<dbReference type="GO" id="GO:0008270">
    <property type="term" value="F:zinc ion binding"/>
    <property type="evidence" value="ECO:0007669"/>
    <property type="project" value="InterPro"/>
</dbReference>
<comment type="subcellular location">
    <subcellularLocation>
        <location evidence="1">Nucleus</location>
    </subcellularLocation>
</comment>
<keyword evidence="6" id="KW-0804">Transcription</keyword>
<organism evidence="11 12">
    <name type="scientific">Scytalidium lignicola</name>
    <name type="common">Hyphomycete</name>
    <dbReference type="NCBI Taxonomy" id="5539"/>
    <lineage>
        <taxon>Eukaryota</taxon>
        <taxon>Fungi</taxon>
        <taxon>Dikarya</taxon>
        <taxon>Ascomycota</taxon>
        <taxon>Pezizomycotina</taxon>
        <taxon>Leotiomycetes</taxon>
        <taxon>Leotiomycetes incertae sedis</taxon>
        <taxon>Scytalidium</taxon>
    </lineage>
</organism>
<reference evidence="11 12" key="1">
    <citation type="submission" date="2018-05" db="EMBL/GenBank/DDBJ databases">
        <title>Draft genome sequence of Scytalidium lignicola DSM 105466, a ubiquitous saprotrophic fungus.</title>
        <authorList>
            <person name="Buettner E."/>
            <person name="Gebauer A.M."/>
            <person name="Hofrichter M."/>
            <person name="Liers C."/>
            <person name="Kellner H."/>
        </authorList>
    </citation>
    <scope>NUCLEOTIDE SEQUENCE [LARGE SCALE GENOMIC DNA]</scope>
    <source>
        <strain evidence="11 12">DSM 105466</strain>
    </source>
</reference>
<sequence length="835" mass="93980">MRRTGPLEAPLLRVSRPVSACSRCRAAKIKVWSYSLSSSYVASLESRVEKLERRLAYARSRKESVAMHEADEPPSEPPDRKDSLATIRAAIHGKAARRREAADVNELVSDFGFLSVDATTRDFETATTNMTFARLVLAATMNEPVPKEKTFQLPPRPSAIALVQYYLDNVFALYPMFPETALFNSLDAVYQVNGRPVTDFEHWLLFMVLAIASMAQSRTRTDPFYVDGIAWVGRALKYSDKVLMPGYIAQIQALVLLVQYSMLDPAHFDGWQLIGFACRAIVDLGFHQDAPKEQQPDKKVLEQRRKIFYCVYSLDRRSISMAHFRAFSFADDTANVAFPSMAVTIINDLSKPMAGPHSLETALLLFQLRTIQSRWYQELFQSSRSPLQGSSNYLWHVCQEMREWSESYPSELSPAIRKLFDLEVLYSYVYCLAPSSRVPAVSEYGKTLIFEYSIAYMQKMFSLSRDPLNPAFITYHDALRVFFIGSQFMAVLNENQDRLLNGVIPYVPLLPGAPPPPPLPSSGRGDNIERSINCISQINDTLKTFGQRWENSKALQSTFESQSHPLLSSLHQRRIHRSDRFAHSQSPPNMSPPMANQIGNAFTDDWNHMGQHARISRDASSCSSSYEQVSYPAKVSKACLIAGDDDAHAESLIRINTRSRLVVTAFRNNAYKKCVNDPLNHCGPEFGEESVGAMILVIVLIAGGIILAGWLVWRFYLHIQSLRTTSRLFVRTPSTEEDGEYQDRALSLWDKVLMKVSKKQPLLPQYSPNITTTKPPESQPPRVPSLVLPNPKFTGQLSDFPLITKLVTSGDQQRDPVVFWGPTADIGPALAYGVD</sequence>
<feature type="non-terminal residue" evidence="11">
    <location>
        <position position="1"/>
    </location>
</feature>
<keyword evidence="2" id="KW-0479">Metal-binding</keyword>
<evidence type="ECO:0000313" key="12">
    <source>
        <dbReference type="Proteomes" id="UP000258309"/>
    </source>
</evidence>
<dbReference type="AlphaFoldDB" id="A0A3E2HRH0"/>
<feature type="region of interest" description="Disordered" evidence="8">
    <location>
        <begin position="62"/>
        <end position="82"/>
    </location>
</feature>
<keyword evidence="7" id="KW-0539">Nucleus</keyword>
<dbReference type="InterPro" id="IPR007219">
    <property type="entry name" value="XnlR_reg_dom"/>
</dbReference>
<accession>A0A3E2HRH0</accession>
<dbReference type="OrthoDB" id="5319458at2759"/>
<evidence type="ECO:0000256" key="3">
    <source>
        <dbReference type="ARBA" id="ARBA00022833"/>
    </source>
</evidence>
<evidence type="ECO:0000256" key="6">
    <source>
        <dbReference type="ARBA" id="ARBA00023163"/>
    </source>
</evidence>